<dbReference type="EMBL" id="JAMZEB010000004">
    <property type="protein sequence ID" value="MCP2365756.1"/>
    <property type="molecule type" value="Genomic_DNA"/>
</dbReference>
<evidence type="ECO:0000259" key="1">
    <source>
        <dbReference type="Pfam" id="PF12728"/>
    </source>
</evidence>
<dbReference type="InterPro" id="IPR010093">
    <property type="entry name" value="SinI_DNA-bd"/>
</dbReference>
<keyword evidence="3" id="KW-1185">Reference proteome</keyword>
<comment type="caution">
    <text evidence="2">The sequence shown here is derived from an EMBL/GenBank/DDBJ whole genome shotgun (WGS) entry which is preliminary data.</text>
</comment>
<gene>
    <name evidence="2" type="ORF">HD597_012860</name>
</gene>
<sequence length="137" mass="14840">MASTSSVTAQQVAERLLRRAAPPSVSADDIASTAAALLDLARAGDITEEQIDRVIAGHIARPRSSAGERPLSEVNFLTVLEVATLMQVSKMTVYRLVHSGELPAIRVGRSFRVPEQAVYDYMRELHDHHPGQGAPRG</sequence>
<dbReference type="NCBIfam" id="TIGR01764">
    <property type="entry name" value="excise"/>
    <property type="match status" value="1"/>
</dbReference>
<dbReference type="InterPro" id="IPR041657">
    <property type="entry name" value="HTH_17"/>
</dbReference>
<evidence type="ECO:0000313" key="2">
    <source>
        <dbReference type="EMBL" id="MCP2365756.1"/>
    </source>
</evidence>
<dbReference type="AlphaFoldDB" id="A0A9X2KD61"/>
<dbReference type="Proteomes" id="UP001139648">
    <property type="component" value="Unassembled WGS sequence"/>
</dbReference>
<feature type="domain" description="Helix-turn-helix" evidence="1">
    <location>
        <begin position="76"/>
        <end position="124"/>
    </location>
</feature>
<dbReference type="Pfam" id="PF12728">
    <property type="entry name" value="HTH_17"/>
    <property type="match status" value="1"/>
</dbReference>
<evidence type="ECO:0000313" key="3">
    <source>
        <dbReference type="Proteomes" id="UP001139648"/>
    </source>
</evidence>
<accession>A0A9X2KD61</accession>
<organism evidence="2 3">
    <name type="scientific">Nonomuraea thailandensis</name>
    <dbReference type="NCBI Taxonomy" id="1188745"/>
    <lineage>
        <taxon>Bacteria</taxon>
        <taxon>Bacillati</taxon>
        <taxon>Actinomycetota</taxon>
        <taxon>Actinomycetes</taxon>
        <taxon>Streptosporangiales</taxon>
        <taxon>Streptosporangiaceae</taxon>
        <taxon>Nonomuraea</taxon>
    </lineage>
</organism>
<dbReference type="GO" id="GO:0003677">
    <property type="term" value="F:DNA binding"/>
    <property type="evidence" value="ECO:0007669"/>
    <property type="project" value="InterPro"/>
</dbReference>
<protein>
    <submittedName>
        <fullName evidence="2">Excisionase family DNA binding protein</fullName>
    </submittedName>
</protein>
<reference evidence="2" key="1">
    <citation type="submission" date="2022-06" db="EMBL/GenBank/DDBJ databases">
        <title>Sequencing the genomes of 1000 actinobacteria strains.</title>
        <authorList>
            <person name="Klenk H.-P."/>
        </authorList>
    </citation>
    <scope>NUCLEOTIDE SEQUENCE</scope>
    <source>
        <strain evidence="2">DSM 46694</strain>
    </source>
</reference>
<proteinExistence type="predicted"/>
<name>A0A9X2KD61_9ACTN</name>